<evidence type="ECO:0000256" key="9">
    <source>
        <dbReference type="ARBA" id="ARBA00032845"/>
    </source>
</evidence>
<evidence type="ECO:0000259" key="11">
    <source>
        <dbReference type="Pfam" id="PF13614"/>
    </source>
</evidence>
<evidence type="ECO:0000256" key="4">
    <source>
        <dbReference type="ARBA" id="ARBA00022741"/>
    </source>
</evidence>
<keyword evidence="3" id="KW-0132">Cell division</keyword>
<evidence type="ECO:0000256" key="7">
    <source>
        <dbReference type="ARBA" id="ARBA00023306"/>
    </source>
</evidence>
<dbReference type="InterPro" id="IPR025501">
    <property type="entry name" value="MinD_FleN"/>
</dbReference>
<reference evidence="12 13" key="1">
    <citation type="journal article" date="2020" name="Biotechnol. Biofuels">
        <title>New insights from the biogas microbiome by comprehensive genome-resolved metagenomics of nearly 1600 species originating from multiple anaerobic digesters.</title>
        <authorList>
            <person name="Campanaro S."/>
            <person name="Treu L."/>
            <person name="Rodriguez-R L.M."/>
            <person name="Kovalovszki A."/>
            <person name="Ziels R.M."/>
            <person name="Maus I."/>
            <person name="Zhu X."/>
            <person name="Kougias P.G."/>
            <person name="Basile A."/>
            <person name="Luo G."/>
            <person name="Schluter A."/>
            <person name="Konstantinidis K.T."/>
            <person name="Angelidaki I."/>
        </authorList>
    </citation>
    <scope>NUCLEOTIDE SEQUENCE [LARGE SCALE GENOMIC DNA]</scope>
    <source>
        <strain evidence="12">AS27yjCOA_65</strain>
    </source>
</reference>
<feature type="domain" description="AAA" evidence="11">
    <location>
        <begin position="15"/>
        <end position="163"/>
    </location>
</feature>
<dbReference type="AlphaFoldDB" id="A0A7X9FR45"/>
<gene>
    <name evidence="12" type="primary">minD</name>
    <name evidence="12" type="ORF">GYA55_05590</name>
</gene>
<comment type="caution">
    <text evidence="12">The sequence shown here is derived from an EMBL/GenBank/DDBJ whole genome shotgun (WGS) entry which is preliminary data.</text>
</comment>
<evidence type="ECO:0000256" key="8">
    <source>
        <dbReference type="ARBA" id="ARBA00025436"/>
    </source>
</evidence>
<dbReference type="GO" id="GO:0005829">
    <property type="term" value="C:cytosol"/>
    <property type="evidence" value="ECO:0007669"/>
    <property type="project" value="TreeGrafter"/>
</dbReference>
<dbReference type="InterPro" id="IPR010223">
    <property type="entry name" value="MinD"/>
</dbReference>
<dbReference type="GO" id="GO:0000917">
    <property type="term" value="P:division septum assembly"/>
    <property type="evidence" value="ECO:0007669"/>
    <property type="project" value="UniProtKB-KW"/>
</dbReference>
<feature type="binding site" evidence="10">
    <location>
        <begin position="23"/>
        <end position="30"/>
    </location>
    <ligand>
        <name>ATP</name>
        <dbReference type="ChEBI" id="CHEBI:30616"/>
    </ligand>
</feature>
<dbReference type="GO" id="GO:0005524">
    <property type="term" value="F:ATP binding"/>
    <property type="evidence" value="ECO:0007669"/>
    <property type="project" value="UniProtKB-KW"/>
</dbReference>
<dbReference type="PIRSF" id="PIRSF003092">
    <property type="entry name" value="MinD"/>
    <property type="match status" value="1"/>
</dbReference>
<dbReference type="CDD" id="cd02036">
    <property type="entry name" value="MinD"/>
    <property type="match status" value="1"/>
</dbReference>
<dbReference type="Proteomes" id="UP000524246">
    <property type="component" value="Unassembled WGS sequence"/>
</dbReference>
<dbReference type="InterPro" id="IPR050625">
    <property type="entry name" value="ParA/MinD_ATPase"/>
</dbReference>
<dbReference type="InterPro" id="IPR027417">
    <property type="entry name" value="P-loop_NTPase"/>
</dbReference>
<dbReference type="GO" id="GO:0009898">
    <property type="term" value="C:cytoplasmic side of plasma membrane"/>
    <property type="evidence" value="ECO:0007669"/>
    <property type="project" value="TreeGrafter"/>
</dbReference>
<dbReference type="NCBIfam" id="TIGR01968">
    <property type="entry name" value="minD_bact"/>
    <property type="match status" value="1"/>
</dbReference>
<evidence type="ECO:0000256" key="6">
    <source>
        <dbReference type="ARBA" id="ARBA00023210"/>
    </source>
</evidence>
<keyword evidence="7" id="KW-0131">Cell cycle</keyword>
<comment type="function">
    <text evidence="8">ATPase required for the correct placement of the division site. Cell division inhibitors MinC and MinD act in concert to form an inhibitor capable of blocking formation of the polar Z ring septums. Rapidly oscillates between the poles of the cell to destabilize FtsZ filaments that have formed before they mature into polar Z rings.</text>
</comment>
<dbReference type="PANTHER" id="PTHR43384">
    <property type="entry name" value="SEPTUM SITE-DETERMINING PROTEIN MIND HOMOLOG, CHLOROPLASTIC-RELATED"/>
    <property type="match status" value="1"/>
</dbReference>
<evidence type="ECO:0000256" key="3">
    <source>
        <dbReference type="ARBA" id="ARBA00022618"/>
    </source>
</evidence>
<dbReference type="Gene3D" id="3.40.50.300">
    <property type="entry name" value="P-loop containing nucleotide triphosphate hydrolases"/>
    <property type="match status" value="1"/>
</dbReference>
<evidence type="ECO:0000256" key="10">
    <source>
        <dbReference type="PIRSR" id="PIRSR003092-1"/>
    </source>
</evidence>
<accession>A0A7X9FR45</accession>
<keyword evidence="4 10" id="KW-0547">Nucleotide-binding</keyword>
<organism evidence="12 13">
    <name type="scientific">SAR324 cluster bacterium</name>
    <dbReference type="NCBI Taxonomy" id="2024889"/>
    <lineage>
        <taxon>Bacteria</taxon>
        <taxon>Deltaproteobacteria</taxon>
        <taxon>SAR324 cluster</taxon>
    </lineage>
</organism>
<comment type="similarity">
    <text evidence="1">Belongs to the ParA family. MinD subfamily.</text>
</comment>
<evidence type="ECO:0000313" key="13">
    <source>
        <dbReference type="Proteomes" id="UP000524246"/>
    </source>
</evidence>
<dbReference type="GO" id="GO:0051782">
    <property type="term" value="P:negative regulation of cell division"/>
    <property type="evidence" value="ECO:0007669"/>
    <property type="project" value="TreeGrafter"/>
</dbReference>
<sequence>MTLTNGVPGKKKLGEIIVISSGKGGVGKTTATASLGAALALKGQRTLVVDADIGLRNLDVILGLENRIVFNLVDVAKETCKPNQAIIKSKKSNNLYLLPASQTDDKDVISEEEIKKALDQYRREFHFILVDSPAGIEQGFRNACAGADSAIIVTTPEVAAIRDADRVIGLLTSRGIEPRLLLNRIDQEMVRRGDMLSIKDVQEILGIELIGVVERDENIIVAANYGEPVVHNPKSRAGQAFMRIASRLMGEKLDLPELNGISLWARMGRRLGLSV</sequence>
<evidence type="ECO:0000256" key="1">
    <source>
        <dbReference type="ARBA" id="ARBA00010257"/>
    </source>
</evidence>
<dbReference type="InterPro" id="IPR025669">
    <property type="entry name" value="AAA_dom"/>
</dbReference>
<evidence type="ECO:0000256" key="5">
    <source>
        <dbReference type="ARBA" id="ARBA00022840"/>
    </source>
</evidence>
<keyword evidence="6" id="KW-0717">Septation</keyword>
<dbReference type="SUPFAM" id="SSF52540">
    <property type="entry name" value="P-loop containing nucleoside triphosphate hydrolases"/>
    <property type="match status" value="1"/>
</dbReference>
<evidence type="ECO:0000313" key="12">
    <source>
        <dbReference type="EMBL" id="NMC62626.1"/>
    </source>
</evidence>
<protein>
    <recommendedName>
        <fullName evidence="2">Septum site-determining protein MinD</fullName>
    </recommendedName>
    <alternativeName>
        <fullName evidence="9">Cell division inhibitor MinD</fullName>
    </alternativeName>
</protein>
<dbReference type="FunFam" id="3.40.50.300:FF:000068">
    <property type="entry name" value="Site-determining protein"/>
    <property type="match status" value="1"/>
</dbReference>
<dbReference type="EMBL" id="JAAZON010000235">
    <property type="protein sequence ID" value="NMC62626.1"/>
    <property type="molecule type" value="Genomic_DNA"/>
</dbReference>
<proteinExistence type="inferred from homology"/>
<dbReference type="Pfam" id="PF13614">
    <property type="entry name" value="AAA_31"/>
    <property type="match status" value="1"/>
</dbReference>
<dbReference type="GO" id="GO:0016887">
    <property type="term" value="F:ATP hydrolysis activity"/>
    <property type="evidence" value="ECO:0007669"/>
    <property type="project" value="InterPro"/>
</dbReference>
<name>A0A7X9FR45_9DELT</name>
<evidence type="ECO:0000256" key="2">
    <source>
        <dbReference type="ARBA" id="ARBA00016887"/>
    </source>
</evidence>
<dbReference type="PANTHER" id="PTHR43384:SF6">
    <property type="entry name" value="SEPTUM SITE-DETERMINING PROTEIN MIND HOMOLOG, CHLOROPLASTIC"/>
    <property type="match status" value="1"/>
</dbReference>
<keyword evidence="5 10" id="KW-0067">ATP-binding</keyword>